<dbReference type="OrthoDB" id="9923854at2"/>
<accession>A0A3R9EJM0</accession>
<keyword evidence="2" id="KW-1185">Reference proteome</keyword>
<sequence>MRTKLFKPELKLDFDDAIVSFVEGYESNEHLPELKVAVLSDKAQSQYRSITVFGQEALEDLNEELDEWGLANLQEGLPIASPYAAIYGFEPEPLDDDEDEIFL</sequence>
<comment type="caution">
    <text evidence="1">The sequence shown here is derived from an EMBL/GenBank/DDBJ whole genome shotgun (WGS) entry which is preliminary data.</text>
</comment>
<dbReference type="AlphaFoldDB" id="A0A3R9EJM0"/>
<name>A0A3R9EJM0_9VIBR</name>
<proteinExistence type="predicted"/>
<organism evidence="1 2">
    <name type="scientific">Vibrio pectenicida</name>
    <dbReference type="NCBI Taxonomy" id="62763"/>
    <lineage>
        <taxon>Bacteria</taxon>
        <taxon>Pseudomonadati</taxon>
        <taxon>Pseudomonadota</taxon>
        <taxon>Gammaproteobacteria</taxon>
        <taxon>Vibrionales</taxon>
        <taxon>Vibrionaceae</taxon>
        <taxon>Vibrio</taxon>
    </lineage>
</organism>
<gene>
    <name evidence="1" type="ORF">EJA03_06265</name>
</gene>
<evidence type="ECO:0000313" key="2">
    <source>
        <dbReference type="Proteomes" id="UP000269041"/>
    </source>
</evidence>
<evidence type="ECO:0000313" key="1">
    <source>
        <dbReference type="EMBL" id="RSD31967.1"/>
    </source>
</evidence>
<dbReference type="RefSeq" id="WP_125320385.1">
    <property type="nucleotide sequence ID" value="NZ_AP024889.1"/>
</dbReference>
<protein>
    <submittedName>
        <fullName evidence="1">Uncharacterized protein</fullName>
    </submittedName>
</protein>
<dbReference type="Proteomes" id="UP000269041">
    <property type="component" value="Unassembled WGS sequence"/>
</dbReference>
<dbReference type="EMBL" id="RSFA01000019">
    <property type="protein sequence ID" value="RSD31967.1"/>
    <property type="molecule type" value="Genomic_DNA"/>
</dbReference>
<reference evidence="1 2" key="1">
    <citation type="submission" date="2018-12" db="EMBL/GenBank/DDBJ databases">
        <title>Genomic taxonomy of the Vibrionaceae family.</title>
        <authorList>
            <person name="Gomez-Gil B."/>
            <person name="Enciso-Ibarra K."/>
        </authorList>
    </citation>
    <scope>NUCLEOTIDE SEQUENCE [LARGE SCALE GENOMIC DNA]</scope>
    <source>
        <strain evidence="1 2">CAIM 594</strain>
    </source>
</reference>